<proteinExistence type="predicted"/>
<evidence type="ECO:0000313" key="2">
    <source>
        <dbReference type="Proteomes" id="UP000030491"/>
    </source>
</evidence>
<reference evidence="2" key="1">
    <citation type="journal article" date="2014" name="Sci. Data">
        <title>Genomes of diverse isolates of the marine cyanobacterium Prochlorococcus.</title>
        <authorList>
            <person name="Biller S."/>
            <person name="Berube P."/>
            <person name="Thompson J."/>
            <person name="Kelly L."/>
            <person name="Roggensack S."/>
            <person name="Awad L."/>
            <person name="Roache-Johnson K."/>
            <person name="Ding H."/>
            <person name="Giovannoni S.J."/>
            <person name="Moore L.R."/>
            <person name="Chisholm S.W."/>
        </authorList>
    </citation>
    <scope>NUCLEOTIDE SEQUENCE [LARGE SCALE GENOMIC DNA]</scope>
</reference>
<name>A0A0A1ZYU2_PROMR</name>
<protein>
    <submittedName>
        <fullName evidence="1">Putative Cytochrome oxidase c subunit VIb</fullName>
    </submittedName>
</protein>
<dbReference type="Proteomes" id="UP000030491">
    <property type="component" value="Unassembled WGS sequence"/>
</dbReference>
<dbReference type="EMBL" id="JNAJ01000002">
    <property type="protein sequence ID" value="KGF93756.1"/>
    <property type="molecule type" value="Genomic_DNA"/>
</dbReference>
<comment type="caution">
    <text evidence="1">The sequence shown here is derived from an EMBL/GenBank/DDBJ whole genome shotgun (WGS) entry which is preliminary data.</text>
</comment>
<dbReference type="AlphaFoldDB" id="A0A0A1ZYU2"/>
<dbReference type="OrthoDB" id="541558at2"/>
<dbReference type="RefSeq" id="WP_032512839.1">
    <property type="nucleotide sequence ID" value="NZ_JNAJ01000002.1"/>
</dbReference>
<organism evidence="1 2">
    <name type="scientific">Prochlorococcus marinus str. MIT 9116</name>
    <dbReference type="NCBI Taxonomy" id="167544"/>
    <lineage>
        <taxon>Bacteria</taxon>
        <taxon>Bacillati</taxon>
        <taxon>Cyanobacteriota</taxon>
        <taxon>Cyanophyceae</taxon>
        <taxon>Synechococcales</taxon>
        <taxon>Prochlorococcaceae</taxon>
        <taxon>Prochlorococcus</taxon>
    </lineage>
</organism>
<gene>
    <name evidence="1" type="ORF">EU93_0066</name>
</gene>
<evidence type="ECO:0000313" key="1">
    <source>
        <dbReference type="EMBL" id="KGF93756.1"/>
    </source>
</evidence>
<sequence>MSLKNQTNGIYPWDYQIGDDNFQLEPWILEKGKEYVSIEKNTDNKGFFYLQKNAEKRLSLKAIQIKSTYNQLMKFGYKLRIS</sequence>
<accession>A0A0A1ZYU2</accession>